<gene>
    <name evidence="6" type="ORF">DM02DRAFT_726532</name>
</gene>
<evidence type="ECO:0000256" key="3">
    <source>
        <dbReference type="ARBA" id="ARBA00022989"/>
    </source>
</evidence>
<dbReference type="EMBL" id="KZ805332">
    <property type="protein sequence ID" value="PVI03333.1"/>
    <property type="molecule type" value="Genomic_DNA"/>
</dbReference>
<dbReference type="AlphaFoldDB" id="A0A2V1DY92"/>
<name>A0A2V1DY92_9PLEO</name>
<feature type="transmembrane region" description="Helical" evidence="5">
    <location>
        <begin position="326"/>
        <end position="345"/>
    </location>
</feature>
<evidence type="ECO:0000256" key="1">
    <source>
        <dbReference type="ARBA" id="ARBA00004141"/>
    </source>
</evidence>
<keyword evidence="7" id="KW-1185">Reference proteome</keyword>
<dbReference type="InterPro" id="IPR045863">
    <property type="entry name" value="CorA_TM1_TM2"/>
</dbReference>
<dbReference type="SUPFAM" id="SSF144083">
    <property type="entry name" value="Magnesium transport protein CorA, transmembrane region"/>
    <property type="match status" value="1"/>
</dbReference>
<reference evidence="6 7" key="1">
    <citation type="journal article" date="2018" name="Sci. Rep.">
        <title>Comparative genomics provides insights into the lifestyle and reveals functional heterogeneity of dark septate endophytic fungi.</title>
        <authorList>
            <person name="Knapp D.G."/>
            <person name="Nemeth J.B."/>
            <person name="Barry K."/>
            <person name="Hainaut M."/>
            <person name="Henrissat B."/>
            <person name="Johnson J."/>
            <person name="Kuo A."/>
            <person name="Lim J.H.P."/>
            <person name="Lipzen A."/>
            <person name="Nolan M."/>
            <person name="Ohm R.A."/>
            <person name="Tamas L."/>
            <person name="Grigoriev I.V."/>
            <person name="Spatafora J.W."/>
            <person name="Nagy L.G."/>
            <person name="Kovacs G.M."/>
        </authorList>
    </citation>
    <scope>NUCLEOTIDE SEQUENCE [LARGE SCALE GENOMIC DNA]</scope>
    <source>
        <strain evidence="6 7">DSE2036</strain>
    </source>
</reference>
<evidence type="ECO:0000256" key="2">
    <source>
        <dbReference type="ARBA" id="ARBA00022692"/>
    </source>
</evidence>
<proteinExistence type="predicted"/>
<dbReference type="OrthoDB" id="1046782at2759"/>
<sequence length="401" mass="46319">MSPDYIHRLRYIEAWADSGTIQMRSGIIFQENYEDWLVLKGAHNITLSTGHSLTPKEMILRLVTAHNPGHPYTPGCNKAVFDQLCENFNLHRTTEEAFINNNGAFLRDICRSNDFSGIESLDWFPDRDHTALVEHLRSIQDKRAFRNPLFLPVYLLRLHRKIVESYRHEVDESLLKIENRIGYAVPGLLYYRPVTEQLLSKSAERCGLQDDVRRLHASNTELGGLSMEAKYGRELGAFLKKTSVELNEWNILHGAKTFAKASEGLYHDIHLATNLYYTMEAQIAVLKERVSSHINLSFSIIAQEENKLSRDVAHNSKRDSAAMKTIALVTLLFLPPTFVATLFGMSMFDWNGEKPGTDPLSSYFWIYWVIAAPLTFAVWFVWRIWWRMEEKKYMAELQKPT</sequence>
<dbReference type="Proteomes" id="UP000244855">
    <property type="component" value="Unassembled WGS sequence"/>
</dbReference>
<dbReference type="Gene3D" id="1.20.58.340">
    <property type="entry name" value="Magnesium transport protein CorA, transmembrane region"/>
    <property type="match status" value="1"/>
</dbReference>
<keyword evidence="3 5" id="KW-1133">Transmembrane helix</keyword>
<keyword evidence="4 5" id="KW-0472">Membrane</keyword>
<dbReference type="STRING" id="97972.A0A2V1DY92"/>
<accession>A0A2V1DY92</accession>
<evidence type="ECO:0000313" key="6">
    <source>
        <dbReference type="EMBL" id="PVI03333.1"/>
    </source>
</evidence>
<protein>
    <submittedName>
        <fullName evidence="6">Uncharacterized protein</fullName>
    </submittedName>
</protein>
<evidence type="ECO:0000313" key="7">
    <source>
        <dbReference type="Proteomes" id="UP000244855"/>
    </source>
</evidence>
<feature type="transmembrane region" description="Helical" evidence="5">
    <location>
        <begin position="365"/>
        <end position="385"/>
    </location>
</feature>
<organism evidence="6 7">
    <name type="scientific">Periconia macrospinosa</name>
    <dbReference type="NCBI Taxonomy" id="97972"/>
    <lineage>
        <taxon>Eukaryota</taxon>
        <taxon>Fungi</taxon>
        <taxon>Dikarya</taxon>
        <taxon>Ascomycota</taxon>
        <taxon>Pezizomycotina</taxon>
        <taxon>Dothideomycetes</taxon>
        <taxon>Pleosporomycetidae</taxon>
        <taxon>Pleosporales</taxon>
        <taxon>Massarineae</taxon>
        <taxon>Periconiaceae</taxon>
        <taxon>Periconia</taxon>
    </lineage>
</organism>
<comment type="subcellular location">
    <subcellularLocation>
        <location evidence="1">Membrane</location>
        <topology evidence="1">Multi-pass membrane protein</topology>
    </subcellularLocation>
</comment>
<evidence type="ECO:0000256" key="5">
    <source>
        <dbReference type="SAM" id="Phobius"/>
    </source>
</evidence>
<keyword evidence="2 5" id="KW-0812">Transmembrane</keyword>
<dbReference type="GO" id="GO:0016020">
    <property type="term" value="C:membrane"/>
    <property type="evidence" value="ECO:0007669"/>
    <property type="project" value="UniProtKB-SubCell"/>
</dbReference>
<evidence type="ECO:0000256" key="4">
    <source>
        <dbReference type="ARBA" id="ARBA00023136"/>
    </source>
</evidence>